<name>A0ABY8AS19_9GAMM</name>
<evidence type="ECO:0000313" key="2">
    <source>
        <dbReference type="EMBL" id="WED43475.1"/>
    </source>
</evidence>
<reference evidence="2 3" key="1">
    <citation type="submission" date="2023-02" db="EMBL/GenBank/DDBJ databases">
        <title>Genome Sequence of L. cardiaca H63T.</title>
        <authorList>
            <person name="Lopez A.E."/>
            <person name="Cianciotto N.P."/>
        </authorList>
    </citation>
    <scope>NUCLEOTIDE SEQUENCE [LARGE SCALE GENOMIC DNA]</scope>
    <source>
        <strain evidence="2 3">H63</strain>
    </source>
</reference>
<evidence type="ECO:0000259" key="1">
    <source>
        <dbReference type="Pfam" id="PF15537"/>
    </source>
</evidence>
<organism evidence="2 3">
    <name type="scientific">Legionella cardiaca</name>
    <dbReference type="NCBI Taxonomy" id="1071983"/>
    <lineage>
        <taxon>Bacteria</taxon>
        <taxon>Pseudomonadati</taxon>
        <taxon>Pseudomonadota</taxon>
        <taxon>Gammaproteobacteria</taxon>
        <taxon>Legionellales</taxon>
        <taxon>Legionellaceae</taxon>
        <taxon>Legionella</taxon>
    </lineage>
</organism>
<keyword evidence="3" id="KW-1185">Reference proteome</keyword>
<protein>
    <submittedName>
        <fullName evidence="2">Polymorphic toxin type 43 domain-containing protein</fullName>
    </submittedName>
</protein>
<gene>
    <name evidence="2" type="ORF">PXX05_01500</name>
</gene>
<evidence type="ECO:0000313" key="3">
    <source>
        <dbReference type="Proteomes" id="UP001222087"/>
    </source>
</evidence>
<proteinExistence type="predicted"/>
<dbReference type="Proteomes" id="UP001222087">
    <property type="component" value="Chromosome"/>
</dbReference>
<dbReference type="RefSeq" id="WP_275089284.1">
    <property type="nucleotide sequence ID" value="NZ_CP119078.1"/>
</dbReference>
<sequence>MKAKNELQDKVIAKTKWGNRYGVAAIILGEPCGYPLGVIKDRSSKAVIDLNVLFLKNGKDEGSDLGFIDFVFDHKTGFIGITFSKNFNPFGHDGIADALLSPGWTGSDPRRAAIVGGRIAFLNGMFFSTEWSGHYGDLWNESIIGQFQSTFYWTTKQPIQHIKWKDDAPAEAPAEGEIVPHQAAEKLSARLLVSCGIFAVNNRTTADGVKANTPLSQKLSETVASYLPSGGKFAANNGATAERVNADTPLGDDLSEVVVSYLPKTR</sequence>
<feature type="domain" description="Bacterial toxin 43" evidence="1">
    <location>
        <begin position="68"/>
        <end position="142"/>
    </location>
</feature>
<accession>A0ABY8AS19</accession>
<dbReference type="EMBL" id="CP119078">
    <property type="protein sequence ID" value="WED43475.1"/>
    <property type="molecule type" value="Genomic_DNA"/>
</dbReference>
<dbReference type="Pfam" id="PF15537">
    <property type="entry name" value="Ntox43"/>
    <property type="match status" value="1"/>
</dbReference>
<dbReference type="InterPro" id="IPR029106">
    <property type="entry name" value="Ntox43"/>
</dbReference>